<accession>A0A315Z8N3</accession>
<evidence type="ECO:0000259" key="2">
    <source>
        <dbReference type="Pfam" id="PF08522"/>
    </source>
</evidence>
<dbReference type="Pfam" id="PF08522">
    <property type="entry name" value="BT_3987-like_N"/>
    <property type="match status" value="1"/>
</dbReference>
<dbReference type="OrthoDB" id="1041979at2"/>
<evidence type="ECO:0000313" key="3">
    <source>
        <dbReference type="EMBL" id="PWJ41936.1"/>
    </source>
</evidence>
<dbReference type="EMBL" id="QGDO01000003">
    <property type="protein sequence ID" value="PWJ41936.1"/>
    <property type="molecule type" value="Genomic_DNA"/>
</dbReference>
<name>A0A315Z8N3_SEDFL</name>
<dbReference type="AlphaFoldDB" id="A0A315Z8N3"/>
<keyword evidence="4" id="KW-1185">Reference proteome</keyword>
<comment type="caution">
    <text evidence="3">The sequence shown here is derived from an EMBL/GenBank/DDBJ whole genome shotgun (WGS) entry which is preliminary data.</text>
</comment>
<protein>
    <submittedName>
        <fullName evidence="3">Uncharacterized protein DUF1735</fullName>
    </submittedName>
</protein>
<evidence type="ECO:0000313" key="4">
    <source>
        <dbReference type="Proteomes" id="UP000245535"/>
    </source>
</evidence>
<reference evidence="3 4" key="1">
    <citation type="submission" date="2018-03" db="EMBL/GenBank/DDBJ databases">
        <title>Genomic Encyclopedia of Archaeal and Bacterial Type Strains, Phase II (KMG-II): from individual species to whole genera.</title>
        <authorList>
            <person name="Goeker M."/>
        </authorList>
    </citation>
    <scope>NUCLEOTIDE SEQUENCE [LARGE SCALE GENOMIC DNA]</scope>
    <source>
        <strain evidence="3 4">DSM 28229</strain>
    </source>
</reference>
<feature type="domain" description="BT-3987-like N-terminal" evidence="2">
    <location>
        <begin position="29"/>
        <end position="138"/>
    </location>
</feature>
<dbReference type="Proteomes" id="UP000245535">
    <property type="component" value="Unassembled WGS sequence"/>
</dbReference>
<proteinExistence type="predicted"/>
<gene>
    <name evidence="3" type="ORF">BC781_103186</name>
</gene>
<feature type="chain" id="PRO_5016359898" evidence="1">
    <location>
        <begin position="19"/>
        <end position="282"/>
    </location>
</feature>
<dbReference type="RefSeq" id="WP_109618416.1">
    <property type="nucleotide sequence ID" value="NZ_QGDO01000003.1"/>
</dbReference>
<keyword evidence="1" id="KW-0732">Signal</keyword>
<dbReference type="InterPro" id="IPR013728">
    <property type="entry name" value="BT_3987-like_N"/>
</dbReference>
<dbReference type="PROSITE" id="PS51257">
    <property type="entry name" value="PROKAR_LIPOPROTEIN"/>
    <property type="match status" value="1"/>
</dbReference>
<feature type="signal peptide" evidence="1">
    <location>
        <begin position="1"/>
        <end position="18"/>
    </location>
</feature>
<organism evidence="3 4">
    <name type="scientific">Sediminitomix flava</name>
    <dbReference type="NCBI Taxonomy" id="379075"/>
    <lineage>
        <taxon>Bacteria</taxon>
        <taxon>Pseudomonadati</taxon>
        <taxon>Bacteroidota</taxon>
        <taxon>Cytophagia</taxon>
        <taxon>Cytophagales</taxon>
        <taxon>Flammeovirgaceae</taxon>
        <taxon>Sediminitomix</taxon>
    </lineage>
</organism>
<dbReference type="Gene3D" id="2.60.40.1740">
    <property type="entry name" value="hypothetical protein (bacova_03559)"/>
    <property type="match status" value="1"/>
</dbReference>
<sequence length="282" mass="32634">MKNIFLVLSSVFFLSSCAYEDYLNDFDTTTTYFSYQKPVRTLILDEYESIKVGVSFGGRRENTSQEWADFEIVPELLAGTPFEILPSSMYSLSDPSRMVIPKGEFQGVIQVDFDLEAISNDRDPNTLYALPFQLTSTSLDVIHDEKDYTIIALKYIHLLDGLWYHKGKSEVTDIEKDSTFWIVYSQESLQKNEHWNLNTEDANAVKTTGIADRSEGMEIQLEGEELILTSDEVSDFQQHECSYNQESKELYLQYSFEKDNMAYNVTDTLIFATRNIEFELWE</sequence>
<evidence type="ECO:0000256" key="1">
    <source>
        <dbReference type="SAM" id="SignalP"/>
    </source>
</evidence>